<dbReference type="InterPro" id="IPR020287">
    <property type="entry name" value="Tail_sheath_C"/>
</dbReference>
<reference evidence="4 5" key="1">
    <citation type="submission" date="2024-10" db="EMBL/GenBank/DDBJ databases">
        <title>The Natural Products Discovery Center: Release of the First 8490 Sequenced Strains for Exploring Actinobacteria Biosynthetic Diversity.</title>
        <authorList>
            <person name="Kalkreuter E."/>
            <person name="Kautsar S.A."/>
            <person name="Yang D."/>
            <person name="Bader C.D."/>
            <person name="Teijaro C.N."/>
            <person name="Fluegel L."/>
            <person name="Davis C.M."/>
            <person name="Simpson J.R."/>
            <person name="Lauterbach L."/>
            <person name="Steele A.D."/>
            <person name="Gui C."/>
            <person name="Meng S."/>
            <person name="Li G."/>
            <person name="Viehrig K."/>
            <person name="Ye F."/>
            <person name="Su P."/>
            <person name="Kiefer A.F."/>
            <person name="Nichols A."/>
            <person name="Cepeda A.J."/>
            <person name="Yan W."/>
            <person name="Fan B."/>
            <person name="Jiang Y."/>
            <person name="Adhikari A."/>
            <person name="Zheng C.-J."/>
            <person name="Schuster L."/>
            <person name="Cowan T.M."/>
            <person name="Smanski M.J."/>
            <person name="Chevrette M.G."/>
            <person name="De Carvalho L.P.S."/>
            <person name="Shen B."/>
        </authorList>
    </citation>
    <scope>NUCLEOTIDE SEQUENCE [LARGE SCALE GENOMIC DNA]</scope>
    <source>
        <strain evidence="4 5">NPDC012605</strain>
    </source>
</reference>
<dbReference type="EMBL" id="JBIBDZ010000013">
    <property type="protein sequence ID" value="MFF5923302.1"/>
    <property type="molecule type" value="Genomic_DNA"/>
</dbReference>
<protein>
    <submittedName>
        <fullName evidence="4">Phage tail sheath family protein</fullName>
    </submittedName>
</protein>
<sequence length="461" mass="49774">MAQFDRVFGGLWRESGLSYAVRDFYLNGGGAARVLRLAGGAESAFLDVDGLLLEASGPGSWGNRLQVEVVHPQSGNAEEVASGSADFGAGDLFELKILEVRDDDRDTPAVLETFLNLTTVDGPRRVDAMLRSSQFVRVKRMPSASKRPAKGVYKVTEAGWGTDGDQLDLADYSGEQGLDALVKTDFNLLCLPPSRPDGNLPEDVWAKALRLCQQRRAFLLVDTPTGTAPADSPAWLATLGMSGPMNRNGAVYVPRLRSADPLRDGAMGEFVPSGAVAGVMARTDATRGVWKAPAGVDAGVMGASGLAYQMTEGESEQLNPLGINCLRTFPQVGSVVWGARTLRGADALADEYKYVPVRRLALFLEESLVRGTQWVVFEPNDERLWSQIRTSLGAFMQDLFRQGAFQGRTPREAYFVACDSETTTQFDIDRGIVNIVVGFAPLKPTEFVVIGIQQKTAEAAG</sequence>
<evidence type="ECO:0000256" key="1">
    <source>
        <dbReference type="ARBA" id="ARBA00008005"/>
    </source>
</evidence>
<gene>
    <name evidence="4" type="ORF">ACFY8C_34040</name>
</gene>
<dbReference type="InterPro" id="IPR035089">
    <property type="entry name" value="Phage_sheath_subtilisin"/>
</dbReference>
<dbReference type="Pfam" id="PF04984">
    <property type="entry name" value="Phage_sheath_1"/>
    <property type="match status" value="1"/>
</dbReference>
<evidence type="ECO:0000259" key="3">
    <source>
        <dbReference type="Pfam" id="PF17482"/>
    </source>
</evidence>
<proteinExistence type="inferred from homology"/>
<dbReference type="Gene3D" id="3.40.50.11780">
    <property type="match status" value="1"/>
</dbReference>
<dbReference type="RefSeq" id="WP_388310818.1">
    <property type="nucleotide sequence ID" value="NZ_JBIBDZ010000013.1"/>
</dbReference>
<comment type="similarity">
    <text evidence="1">Belongs to the myoviridae tail sheath protein family.</text>
</comment>
<feature type="domain" description="Tail sheath protein C-terminal" evidence="3">
    <location>
        <begin position="351"/>
        <end position="453"/>
    </location>
</feature>
<feature type="domain" description="Tail sheath protein subtilisin-like" evidence="2">
    <location>
        <begin position="176"/>
        <end position="342"/>
    </location>
</feature>
<name>A0ABW6Y0J8_9ACTN</name>
<keyword evidence="5" id="KW-1185">Reference proteome</keyword>
<evidence type="ECO:0000313" key="5">
    <source>
        <dbReference type="Proteomes" id="UP001602370"/>
    </source>
</evidence>
<dbReference type="Pfam" id="PF17482">
    <property type="entry name" value="Phage_sheath_1C"/>
    <property type="match status" value="1"/>
</dbReference>
<organism evidence="4 5">
    <name type="scientific">Streptomyces flavochromogenes</name>
    <dbReference type="NCBI Taxonomy" id="68199"/>
    <lineage>
        <taxon>Bacteria</taxon>
        <taxon>Bacillati</taxon>
        <taxon>Actinomycetota</taxon>
        <taxon>Actinomycetes</taxon>
        <taxon>Kitasatosporales</taxon>
        <taxon>Streptomycetaceae</taxon>
        <taxon>Streptomyces</taxon>
    </lineage>
</organism>
<evidence type="ECO:0000313" key="4">
    <source>
        <dbReference type="EMBL" id="MFF5923302.1"/>
    </source>
</evidence>
<dbReference type="PANTHER" id="PTHR35861">
    <property type="match status" value="1"/>
</dbReference>
<dbReference type="InterPro" id="IPR052042">
    <property type="entry name" value="Tail_sheath_structural"/>
</dbReference>
<dbReference type="Proteomes" id="UP001602370">
    <property type="component" value="Unassembled WGS sequence"/>
</dbReference>
<evidence type="ECO:0000259" key="2">
    <source>
        <dbReference type="Pfam" id="PF04984"/>
    </source>
</evidence>
<comment type="caution">
    <text evidence="4">The sequence shown here is derived from an EMBL/GenBank/DDBJ whole genome shotgun (WGS) entry which is preliminary data.</text>
</comment>
<dbReference type="PANTHER" id="PTHR35861:SF1">
    <property type="entry name" value="PHAGE TAIL SHEATH PROTEIN"/>
    <property type="match status" value="1"/>
</dbReference>
<accession>A0ABW6Y0J8</accession>